<dbReference type="InterPro" id="IPR000070">
    <property type="entry name" value="Pectinesterase_cat"/>
</dbReference>
<feature type="signal peptide" evidence="6">
    <location>
        <begin position="1"/>
        <end position="30"/>
    </location>
</feature>
<name>A0A6V7P3S3_ANACO</name>
<keyword evidence="6" id="KW-0732">Signal</keyword>
<keyword evidence="4" id="KW-0378">Hydrolase</keyword>
<sequence>MARNHTTSKFQVGVIAAFVFLFLLLPAVSAARHTVRYENVRQFLPRRSMTALAIERILLLAENRTKVITVRKDGSGDFATVADAVNSIPAGVSRRTVIHIGPGLYREKVTVDHSKPFVTFYGDRHAMPRISFDGTAAQFGTFLSATVAVESHYFVACNIIFEVPKPQREEEFEILALLLFTLLENNRDDMLSNCGVSRIQLQSLLMAKRELKRLRCEYRGTKQRSTTANSTGIKTRFVTIEVGITSKTASLEGRLILSSAMGDPFIGALISNKMAQNCELHSVADGATAITAQARENISDKSGFSFVSCRISGTGDAFLSRAWKPRSRVVFAYTYMGSLVDPLGWSDKGLPERQRTVYYGEYKCTGPGSATKNRVSYGKILNDSQARPFLSKDFINGATWLLPPPRLRAF</sequence>
<dbReference type="PANTHER" id="PTHR31321:SF126">
    <property type="entry name" value="PECTINESTERASE"/>
    <property type="match status" value="1"/>
</dbReference>
<dbReference type="EMBL" id="LR862145">
    <property type="protein sequence ID" value="CAD1825471.1"/>
    <property type="molecule type" value="Genomic_DNA"/>
</dbReference>
<evidence type="ECO:0000256" key="5">
    <source>
        <dbReference type="ARBA" id="ARBA00023085"/>
    </source>
</evidence>
<dbReference type="SUPFAM" id="SSF51126">
    <property type="entry name" value="Pectin lyase-like"/>
    <property type="match status" value="1"/>
</dbReference>
<comment type="pathway">
    <text evidence="1">Glycan metabolism; pectin degradation; 2-dehydro-3-deoxy-D-gluconate from pectin: step 1/5.</text>
</comment>
<dbReference type="GO" id="GO:0030599">
    <property type="term" value="F:pectinesterase activity"/>
    <property type="evidence" value="ECO:0007669"/>
    <property type="project" value="UniProtKB-EC"/>
</dbReference>
<evidence type="ECO:0000256" key="2">
    <source>
        <dbReference type="ARBA" id="ARBA00008891"/>
    </source>
</evidence>
<feature type="domain" description="Pectinesterase catalytic" evidence="7">
    <location>
        <begin position="68"/>
        <end position="162"/>
    </location>
</feature>
<dbReference type="UniPathway" id="UPA00545">
    <property type="reaction ID" value="UER00823"/>
</dbReference>
<feature type="chain" id="PRO_5027556513" description="pectinesterase" evidence="6">
    <location>
        <begin position="31"/>
        <end position="410"/>
    </location>
</feature>
<dbReference type="PANTHER" id="PTHR31321">
    <property type="entry name" value="ACYL-COA THIOESTER HYDROLASE YBHC-RELATED"/>
    <property type="match status" value="1"/>
</dbReference>
<proteinExistence type="inferred from homology"/>
<dbReference type="InterPro" id="IPR011050">
    <property type="entry name" value="Pectin_lyase_fold/virulence"/>
</dbReference>
<feature type="domain" description="Pectinesterase catalytic" evidence="7">
    <location>
        <begin position="275"/>
        <end position="397"/>
    </location>
</feature>
<evidence type="ECO:0000256" key="4">
    <source>
        <dbReference type="ARBA" id="ARBA00022801"/>
    </source>
</evidence>
<accession>A0A6V7P3S3</accession>
<protein>
    <recommendedName>
        <fullName evidence="3">pectinesterase</fullName>
        <ecNumber evidence="3">3.1.1.11</ecNumber>
    </recommendedName>
</protein>
<dbReference type="InterPro" id="IPR012334">
    <property type="entry name" value="Pectin_lyas_fold"/>
</dbReference>
<dbReference type="Gene3D" id="2.160.20.10">
    <property type="entry name" value="Single-stranded right-handed beta-helix, Pectin lyase-like"/>
    <property type="match status" value="2"/>
</dbReference>
<keyword evidence="5" id="KW-0063">Aspartyl esterase</keyword>
<evidence type="ECO:0000256" key="1">
    <source>
        <dbReference type="ARBA" id="ARBA00005184"/>
    </source>
</evidence>
<dbReference type="GO" id="GO:0042545">
    <property type="term" value="P:cell wall modification"/>
    <property type="evidence" value="ECO:0007669"/>
    <property type="project" value="InterPro"/>
</dbReference>
<evidence type="ECO:0000256" key="6">
    <source>
        <dbReference type="SAM" id="SignalP"/>
    </source>
</evidence>
<dbReference type="AlphaFoldDB" id="A0A6V7P3S3"/>
<reference evidence="8" key="1">
    <citation type="submission" date="2020-07" db="EMBL/GenBank/DDBJ databases">
        <authorList>
            <person name="Lin J."/>
        </authorList>
    </citation>
    <scope>NUCLEOTIDE SEQUENCE</scope>
</reference>
<evidence type="ECO:0000259" key="7">
    <source>
        <dbReference type="Pfam" id="PF01095"/>
    </source>
</evidence>
<comment type="similarity">
    <text evidence="2">Belongs to the pectinesterase family.</text>
</comment>
<dbReference type="Pfam" id="PF01095">
    <property type="entry name" value="Pectinesterase"/>
    <property type="match status" value="2"/>
</dbReference>
<dbReference type="GO" id="GO:0045490">
    <property type="term" value="P:pectin catabolic process"/>
    <property type="evidence" value="ECO:0007669"/>
    <property type="project" value="UniProtKB-UniPathway"/>
</dbReference>
<evidence type="ECO:0000256" key="3">
    <source>
        <dbReference type="ARBA" id="ARBA00013229"/>
    </source>
</evidence>
<evidence type="ECO:0000313" key="8">
    <source>
        <dbReference type="EMBL" id="CAD1825471.1"/>
    </source>
</evidence>
<gene>
    <name evidence="8" type="ORF">CB5_LOCUS8682</name>
</gene>
<organism evidence="8">
    <name type="scientific">Ananas comosus var. bracteatus</name>
    <name type="common">red pineapple</name>
    <dbReference type="NCBI Taxonomy" id="296719"/>
    <lineage>
        <taxon>Eukaryota</taxon>
        <taxon>Viridiplantae</taxon>
        <taxon>Streptophyta</taxon>
        <taxon>Embryophyta</taxon>
        <taxon>Tracheophyta</taxon>
        <taxon>Spermatophyta</taxon>
        <taxon>Magnoliopsida</taxon>
        <taxon>Liliopsida</taxon>
        <taxon>Poales</taxon>
        <taxon>Bromeliaceae</taxon>
        <taxon>Bromelioideae</taxon>
        <taxon>Ananas</taxon>
    </lineage>
</organism>
<dbReference type="EC" id="3.1.1.11" evidence="3"/>